<keyword evidence="2" id="KW-1185">Reference proteome</keyword>
<protein>
    <submittedName>
        <fullName evidence="1">ABC transporter substrate-binding protein</fullName>
    </submittedName>
</protein>
<sequence length="329" mass="37786">MSALSLSFACSDYDRMHALRTGRVRPEGIDLNFLPLPVEETFYRQLRGHEFDVSEMSLSSYLLTLNEDEPPFVALPVFPSRFFRHQSIYVNDRGGIRSPADLAGRRVGTPEYQMTATVWQRGILAEDHGVPVDGVTYVTGALEEHGRQEKIALNLPERIRIESIGPGQNLSSMLADGELDALYTARPPSSFGRAPHVRHLFEDFKAVEQDYFRRTGIFPIMHTVVVKRDLHERHPWIARSLYKAFDESLRIAQEDLRDRSALKVMLPWLQEHLTETVDVLGEHAWDYGFERNRHVLETFARYSYDQGLANRLWAPEDLVLKSASDSFRI</sequence>
<dbReference type="RefSeq" id="WP_132202317.1">
    <property type="nucleotide sequence ID" value="NZ_SMKY01000236.1"/>
</dbReference>
<organism evidence="1 2">
    <name type="scientific">Actinomadura darangshiensis</name>
    <dbReference type="NCBI Taxonomy" id="705336"/>
    <lineage>
        <taxon>Bacteria</taxon>
        <taxon>Bacillati</taxon>
        <taxon>Actinomycetota</taxon>
        <taxon>Actinomycetes</taxon>
        <taxon>Streptosporangiales</taxon>
        <taxon>Thermomonosporaceae</taxon>
        <taxon>Actinomadura</taxon>
    </lineage>
</organism>
<reference evidence="1 2" key="1">
    <citation type="submission" date="2019-03" db="EMBL/GenBank/DDBJ databases">
        <title>Draft genome sequences of novel Actinobacteria.</title>
        <authorList>
            <person name="Sahin N."/>
            <person name="Ay H."/>
            <person name="Saygin H."/>
        </authorList>
    </citation>
    <scope>NUCLEOTIDE SEQUENCE [LARGE SCALE GENOMIC DNA]</scope>
    <source>
        <strain evidence="1 2">DSM 45941</strain>
    </source>
</reference>
<accession>A0A4R5ACY6</accession>
<evidence type="ECO:0000313" key="1">
    <source>
        <dbReference type="EMBL" id="TDD70318.1"/>
    </source>
</evidence>
<dbReference type="Gene3D" id="3.40.190.10">
    <property type="entry name" value="Periplasmic binding protein-like II"/>
    <property type="match status" value="1"/>
</dbReference>
<proteinExistence type="predicted"/>
<dbReference type="Proteomes" id="UP000295578">
    <property type="component" value="Unassembled WGS sequence"/>
</dbReference>
<comment type="caution">
    <text evidence="1">The sequence shown here is derived from an EMBL/GenBank/DDBJ whole genome shotgun (WGS) entry which is preliminary data.</text>
</comment>
<dbReference type="EMBL" id="SMKY01000236">
    <property type="protein sequence ID" value="TDD70318.1"/>
    <property type="molecule type" value="Genomic_DNA"/>
</dbReference>
<dbReference type="SUPFAM" id="SSF53850">
    <property type="entry name" value="Periplasmic binding protein-like II"/>
    <property type="match status" value="1"/>
</dbReference>
<name>A0A4R5ACY6_9ACTN</name>
<gene>
    <name evidence="1" type="ORF">E1293_34900</name>
</gene>
<dbReference type="OrthoDB" id="3805543at2"/>
<evidence type="ECO:0000313" key="2">
    <source>
        <dbReference type="Proteomes" id="UP000295578"/>
    </source>
</evidence>
<dbReference type="AlphaFoldDB" id="A0A4R5ACY6"/>